<organism evidence="3 4">
    <name type="scientific">Aplysia californica</name>
    <name type="common">California sea hare</name>
    <dbReference type="NCBI Taxonomy" id="6500"/>
    <lineage>
        <taxon>Eukaryota</taxon>
        <taxon>Metazoa</taxon>
        <taxon>Spiralia</taxon>
        <taxon>Lophotrochozoa</taxon>
        <taxon>Mollusca</taxon>
        <taxon>Gastropoda</taxon>
        <taxon>Heterobranchia</taxon>
        <taxon>Euthyneura</taxon>
        <taxon>Tectipleura</taxon>
        <taxon>Aplysiida</taxon>
        <taxon>Aplysioidea</taxon>
        <taxon>Aplysiidae</taxon>
        <taxon>Aplysia</taxon>
    </lineage>
</organism>
<name>A0ABM0K6K9_APLCA</name>
<dbReference type="Gene3D" id="3.80.10.10">
    <property type="entry name" value="Ribonuclease Inhibitor"/>
    <property type="match status" value="2"/>
</dbReference>
<sequence>MSGQRTERGILGLPKKKSILFSLTSRKGEEYPSDSDDSDYFPGRRSTDEDDEACVLKKAKKRSLKRKLKDKTNSWQAGVARSTKSTRLNSKKDVQTVAGRPVGNTRYHLPPEIWLRIFQMCVDAEGVATFVKRASCVCREWNQLSQDPSLYRTLDLSVEKLSLTRGKLDRLLSRDVTQCRRLSVAGQTKLQPAAVTSLLTAMPHLLSLDLRDCPCVKSELVAKEIPRLCPHLRSVDLSSSLHFNAALSFPALETLVKRCGERLVELRATRVLSVRKFVAELLHALQASCPNLEELDIRMHEKSTLVLPGQRRLVDMAALASACPKLRELRFDGFNFVDKGQTTEPLPNLRDLQFYSQCGQAHEAQDTPVFYQMFGNVQSLQELSISCSNLRPRLISRWVKVVSVLNMCDMRWREEEEHDLLECVDAWGQDLVSLDVSHNLFHNSILDTALCRFPALDRPRLRQLDLSSTNVTSTGVM</sequence>
<evidence type="ECO:0000259" key="2">
    <source>
        <dbReference type="Pfam" id="PF12937"/>
    </source>
</evidence>
<evidence type="ECO:0000256" key="1">
    <source>
        <dbReference type="SAM" id="MobiDB-lite"/>
    </source>
</evidence>
<dbReference type="SUPFAM" id="SSF52047">
    <property type="entry name" value="RNI-like"/>
    <property type="match status" value="1"/>
</dbReference>
<feature type="domain" description="F-box" evidence="2">
    <location>
        <begin position="108"/>
        <end position="156"/>
    </location>
</feature>
<gene>
    <name evidence="4" type="primary">LOC101859521</name>
</gene>
<dbReference type="InterPro" id="IPR001810">
    <property type="entry name" value="F-box_dom"/>
</dbReference>
<dbReference type="GeneID" id="101859521"/>
<dbReference type="RefSeq" id="XP_005109953.2">
    <property type="nucleotide sequence ID" value="XM_005109896.3"/>
</dbReference>
<dbReference type="InterPro" id="IPR032675">
    <property type="entry name" value="LRR_dom_sf"/>
</dbReference>
<proteinExistence type="predicted"/>
<reference evidence="4" key="1">
    <citation type="submission" date="2025-08" db="UniProtKB">
        <authorList>
            <consortium name="RefSeq"/>
        </authorList>
    </citation>
    <scope>IDENTIFICATION</scope>
</reference>
<evidence type="ECO:0000313" key="3">
    <source>
        <dbReference type="Proteomes" id="UP000694888"/>
    </source>
</evidence>
<dbReference type="SUPFAM" id="SSF81383">
    <property type="entry name" value="F-box domain"/>
    <property type="match status" value="1"/>
</dbReference>
<dbReference type="PANTHER" id="PTHR38926">
    <property type="entry name" value="F-BOX DOMAIN CONTAINING PROTEIN, EXPRESSED"/>
    <property type="match status" value="1"/>
</dbReference>
<dbReference type="Proteomes" id="UP000694888">
    <property type="component" value="Unplaced"/>
</dbReference>
<dbReference type="PANTHER" id="PTHR38926:SF5">
    <property type="entry name" value="F-BOX AND LEUCINE-RICH REPEAT PROTEIN 6"/>
    <property type="match status" value="1"/>
</dbReference>
<dbReference type="InterPro" id="IPR036047">
    <property type="entry name" value="F-box-like_dom_sf"/>
</dbReference>
<accession>A0ABM0K6K9</accession>
<dbReference type="Pfam" id="PF12937">
    <property type="entry name" value="F-box-like"/>
    <property type="match status" value="1"/>
</dbReference>
<protein>
    <submittedName>
        <fullName evidence="4">Uncharacterized protein LOC101859521</fullName>
    </submittedName>
</protein>
<keyword evidence="3" id="KW-1185">Reference proteome</keyword>
<evidence type="ECO:0000313" key="4">
    <source>
        <dbReference type="RefSeq" id="XP_005109953.2"/>
    </source>
</evidence>
<feature type="region of interest" description="Disordered" evidence="1">
    <location>
        <begin position="27"/>
        <end position="50"/>
    </location>
</feature>